<gene>
    <name evidence="1" type="ORF">RUMCAL_02546</name>
</gene>
<comment type="caution">
    <text evidence="1">The sequence shown here is derived from an EMBL/GenBank/DDBJ whole genome shotgun (WGS) entry which is preliminary data.</text>
</comment>
<dbReference type="Proteomes" id="UP000016662">
    <property type="component" value="Unassembled WGS sequence"/>
</dbReference>
<proteinExistence type="predicted"/>
<evidence type="ECO:0000313" key="1">
    <source>
        <dbReference type="EMBL" id="ERJ91527.1"/>
    </source>
</evidence>
<protein>
    <submittedName>
        <fullName evidence="1">Uncharacterized protein</fullName>
    </submittedName>
</protein>
<dbReference type="AlphaFoldDB" id="U2KH03"/>
<organism evidence="1 2">
    <name type="scientific">Ruminococcus callidus ATCC 27760</name>
    <dbReference type="NCBI Taxonomy" id="411473"/>
    <lineage>
        <taxon>Bacteria</taxon>
        <taxon>Bacillati</taxon>
        <taxon>Bacillota</taxon>
        <taxon>Clostridia</taxon>
        <taxon>Eubacteriales</taxon>
        <taxon>Oscillospiraceae</taxon>
        <taxon>Ruminococcus</taxon>
    </lineage>
</organism>
<keyword evidence="2" id="KW-1185">Reference proteome</keyword>
<name>U2KH03_9FIRM</name>
<sequence length="45" mass="5088">MLLLYHFLIDLSSLFSNFLEKNRNGSNSGESKPFCFSILFSGVLT</sequence>
<dbReference type="EMBL" id="AWVF01000306">
    <property type="protein sequence ID" value="ERJ91527.1"/>
    <property type="molecule type" value="Genomic_DNA"/>
</dbReference>
<reference evidence="1 2" key="1">
    <citation type="submission" date="2013-07" db="EMBL/GenBank/DDBJ databases">
        <authorList>
            <person name="Weinstock G."/>
            <person name="Sodergren E."/>
            <person name="Wylie T."/>
            <person name="Fulton L."/>
            <person name="Fulton R."/>
            <person name="Fronick C."/>
            <person name="O'Laughlin M."/>
            <person name="Godfrey J."/>
            <person name="Miner T."/>
            <person name="Herter B."/>
            <person name="Appelbaum E."/>
            <person name="Cordes M."/>
            <person name="Lek S."/>
            <person name="Wollam A."/>
            <person name="Pepin K.H."/>
            <person name="Palsikar V.B."/>
            <person name="Mitreva M."/>
            <person name="Wilson R.K."/>
        </authorList>
    </citation>
    <scope>NUCLEOTIDE SEQUENCE [LARGE SCALE GENOMIC DNA]</scope>
    <source>
        <strain evidence="1 2">ATCC 27760</strain>
    </source>
</reference>
<accession>U2KH03</accession>
<dbReference type="HOGENOM" id="CLU_3204871_0_0_9"/>
<evidence type="ECO:0000313" key="2">
    <source>
        <dbReference type="Proteomes" id="UP000016662"/>
    </source>
</evidence>